<feature type="domain" description="Disease resistance protein At4g27190-like leucine-rich repeats" evidence="2">
    <location>
        <begin position="23"/>
        <end position="147"/>
    </location>
</feature>
<dbReference type="InterPro" id="IPR057135">
    <property type="entry name" value="At4g27190-like_LRR"/>
</dbReference>
<organism evidence="3 4">
    <name type="scientific">Coffea arabica</name>
    <name type="common">Arabian coffee</name>
    <dbReference type="NCBI Taxonomy" id="13443"/>
    <lineage>
        <taxon>Eukaryota</taxon>
        <taxon>Viridiplantae</taxon>
        <taxon>Streptophyta</taxon>
        <taxon>Embryophyta</taxon>
        <taxon>Tracheophyta</taxon>
        <taxon>Spermatophyta</taxon>
        <taxon>Magnoliopsida</taxon>
        <taxon>eudicotyledons</taxon>
        <taxon>Gunneridae</taxon>
        <taxon>Pentapetalae</taxon>
        <taxon>asterids</taxon>
        <taxon>lamiids</taxon>
        <taxon>Gentianales</taxon>
        <taxon>Rubiaceae</taxon>
        <taxon>Ixoroideae</taxon>
        <taxon>Gardenieae complex</taxon>
        <taxon>Bertiereae - Coffeeae clade</taxon>
        <taxon>Coffeeae</taxon>
        <taxon>Coffea</taxon>
    </lineage>
</organism>
<dbReference type="PROSITE" id="PS51450">
    <property type="entry name" value="LRR"/>
    <property type="match status" value="1"/>
</dbReference>
<reference evidence="3" key="1">
    <citation type="journal article" date="2025" name="Foods">
        <title>Unveiling the Microbial Signatures of Arabica Coffee Cherries: Insights into Ripeness Specific Diversity, Functional Traits, and Implications for Quality and Safety.</title>
        <authorList>
            <consortium name="RefSeq"/>
            <person name="Tenea G.N."/>
            <person name="Cifuentes V."/>
            <person name="Reyes P."/>
            <person name="Cevallos-Vallejos M."/>
        </authorList>
    </citation>
    <scope>NUCLEOTIDE SEQUENCE [LARGE SCALE GENOMIC DNA]</scope>
</reference>
<dbReference type="SUPFAM" id="SSF52058">
    <property type="entry name" value="L domain-like"/>
    <property type="match status" value="1"/>
</dbReference>
<dbReference type="InterPro" id="IPR001611">
    <property type="entry name" value="Leu-rich_rpt"/>
</dbReference>
<evidence type="ECO:0000256" key="1">
    <source>
        <dbReference type="ARBA" id="ARBA00022821"/>
    </source>
</evidence>
<accession>A0A6P6W1A2</accession>
<dbReference type="GeneID" id="113728966"/>
<dbReference type="OrthoDB" id="1305413at2759"/>
<reference evidence="4" key="2">
    <citation type="submission" date="2025-08" db="UniProtKB">
        <authorList>
            <consortium name="RefSeq"/>
        </authorList>
    </citation>
    <scope>IDENTIFICATION</scope>
    <source>
        <tissue evidence="4">Leaves</tissue>
    </source>
</reference>
<dbReference type="PANTHER" id="PTHR36766">
    <property type="entry name" value="PLANT BROAD-SPECTRUM MILDEW RESISTANCE PROTEIN RPW8"/>
    <property type="match status" value="1"/>
</dbReference>
<gene>
    <name evidence="4" type="primary">LOC113728966</name>
</gene>
<dbReference type="Gene3D" id="3.80.10.10">
    <property type="entry name" value="Ribonuclease Inhibitor"/>
    <property type="match status" value="2"/>
</dbReference>
<evidence type="ECO:0000313" key="4">
    <source>
        <dbReference type="RefSeq" id="XP_027109108.1"/>
    </source>
</evidence>
<dbReference type="RefSeq" id="XP_027109108.1">
    <property type="nucleotide sequence ID" value="XM_027253307.1"/>
</dbReference>
<dbReference type="PANTHER" id="PTHR36766:SF61">
    <property type="entry name" value="NB-ARC DOMAIN DISEASE RESISTANCE PROTEIN"/>
    <property type="match status" value="1"/>
</dbReference>
<protein>
    <submittedName>
        <fullName evidence="4">Disease resistance protein At3g14460</fullName>
    </submittedName>
</protein>
<keyword evidence="1" id="KW-0611">Plant defense</keyword>
<dbReference type="InterPro" id="IPR032675">
    <property type="entry name" value="LRR_dom_sf"/>
</dbReference>
<evidence type="ECO:0000259" key="2">
    <source>
        <dbReference type="Pfam" id="PF23247"/>
    </source>
</evidence>
<keyword evidence="3" id="KW-1185">Reference proteome</keyword>
<dbReference type="AlphaFoldDB" id="A0A6P6W1A2"/>
<dbReference type="GO" id="GO:0006952">
    <property type="term" value="P:defense response"/>
    <property type="evidence" value="ECO:0007669"/>
    <property type="project" value="UniProtKB-KW"/>
</dbReference>
<dbReference type="Pfam" id="PF23247">
    <property type="entry name" value="LRR_RPS2"/>
    <property type="match status" value="1"/>
</dbReference>
<evidence type="ECO:0000313" key="3">
    <source>
        <dbReference type="Proteomes" id="UP001652660"/>
    </source>
</evidence>
<proteinExistence type="predicted"/>
<name>A0A6P6W1A2_COFAR</name>
<sequence>MANHDGDIHATKPFPSLKKLIIKKMAEWEYSQIPECDVFSNLEEVCIIDCPKLIGELPKQLSSLQSLEISGCDKLVLPNVQLRIFNGNNQQLSSLRKLKIRALKNLKDLYLEINRLTSLENLEIDDCGSLLPFPVSCLPASLKSLEYYKCCNLNLESESLQGGSPEFLRLLNCDSLSVISLGSFPMPKSFDIEDCNSFDIVSIPSCGIGNQSSSSAILTSLQSLCIQYCDELVSFLKGGLPAPNLTQIIFRNCKKLKSLPELMESLLPSLRRLDLDGCPESSASPREVYPSAYNPF</sequence>
<dbReference type="Proteomes" id="UP001652660">
    <property type="component" value="Chromosome 2e"/>
</dbReference>